<name>A0A1B0AHT0_GLOPL</name>
<evidence type="ECO:0000313" key="1">
    <source>
        <dbReference type="EnsemblMetazoa" id="GPAI046212-PA"/>
    </source>
</evidence>
<dbReference type="Proteomes" id="UP000092445">
    <property type="component" value="Unassembled WGS sequence"/>
</dbReference>
<accession>A0A1B0AHT0</accession>
<proteinExistence type="predicted"/>
<evidence type="ECO:0000313" key="2">
    <source>
        <dbReference type="Proteomes" id="UP000092445"/>
    </source>
</evidence>
<dbReference type="AlphaFoldDB" id="A0A1B0AHT0"/>
<reference evidence="2" key="1">
    <citation type="submission" date="2014-03" db="EMBL/GenBank/DDBJ databases">
        <authorList>
            <person name="Aksoy S."/>
            <person name="Warren W."/>
            <person name="Wilson R.K."/>
        </authorList>
    </citation>
    <scope>NUCLEOTIDE SEQUENCE [LARGE SCALE GENOMIC DNA]</scope>
    <source>
        <strain evidence="2">IAEA</strain>
    </source>
</reference>
<sequence>MAIKRTLFSSPIINFNKRFVKLVFGNSRRIHKLAFITTACSFNTIAFGSMVQYPKRGEFICKNSQKKTSGLLNSLHFLTKFTSRELLILYKVKKISRSPYNNALNVYAFLKALEQGIHN</sequence>
<dbReference type="EnsemblMetazoa" id="GPAI046212-RA">
    <property type="protein sequence ID" value="GPAI046212-PA"/>
    <property type="gene ID" value="GPAI046212"/>
</dbReference>
<organism evidence="1 2">
    <name type="scientific">Glossina pallidipes</name>
    <name type="common">Tsetse fly</name>
    <dbReference type="NCBI Taxonomy" id="7398"/>
    <lineage>
        <taxon>Eukaryota</taxon>
        <taxon>Metazoa</taxon>
        <taxon>Ecdysozoa</taxon>
        <taxon>Arthropoda</taxon>
        <taxon>Hexapoda</taxon>
        <taxon>Insecta</taxon>
        <taxon>Pterygota</taxon>
        <taxon>Neoptera</taxon>
        <taxon>Endopterygota</taxon>
        <taxon>Diptera</taxon>
        <taxon>Brachycera</taxon>
        <taxon>Muscomorpha</taxon>
        <taxon>Hippoboscoidea</taxon>
        <taxon>Glossinidae</taxon>
        <taxon>Glossina</taxon>
    </lineage>
</organism>
<reference evidence="1" key="2">
    <citation type="submission" date="2020-05" db="UniProtKB">
        <authorList>
            <consortium name="EnsemblMetazoa"/>
        </authorList>
    </citation>
    <scope>IDENTIFICATION</scope>
    <source>
        <strain evidence="1">IAEA</strain>
    </source>
</reference>
<dbReference type="VEuPathDB" id="VectorBase:GPAI046212"/>
<keyword evidence="2" id="KW-1185">Reference proteome</keyword>
<protein>
    <submittedName>
        <fullName evidence="1">Uncharacterized protein</fullName>
    </submittedName>
</protein>